<evidence type="ECO:0000256" key="14">
    <source>
        <dbReference type="ARBA" id="ARBA00048679"/>
    </source>
</evidence>
<dbReference type="EC" id="2.7.11.1" evidence="2 20"/>
<keyword evidence="8 20" id="KW-0418">Kinase</keyword>
<dbReference type="InterPro" id="IPR008271">
    <property type="entry name" value="Ser/Thr_kinase_AS"/>
</dbReference>
<comment type="catalytic activity">
    <reaction evidence="14 20">
        <text>L-seryl-[protein] + ATP = O-phospho-L-seryl-[protein] + ADP + H(+)</text>
        <dbReference type="Rhea" id="RHEA:17989"/>
        <dbReference type="Rhea" id="RHEA-COMP:9863"/>
        <dbReference type="Rhea" id="RHEA-COMP:11604"/>
        <dbReference type="ChEBI" id="CHEBI:15378"/>
        <dbReference type="ChEBI" id="CHEBI:29999"/>
        <dbReference type="ChEBI" id="CHEBI:30616"/>
        <dbReference type="ChEBI" id="CHEBI:83421"/>
        <dbReference type="ChEBI" id="CHEBI:456216"/>
        <dbReference type="EC" id="2.7.11.1"/>
    </reaction>
</comment>
<protein>
    <recommendedName>
        <fullName evidence="3 20">Aurora kinase</fullName>
        <ecNumber evidence="2 20">2.7.11.1</ecNumber>
    </recommendedName>
</protein>
<dbReference type="GO" id="GO:0051233">
    <property type="term" value="C:spindle midzone"/>
    <property type="evidence" value="ECO:0007669"/>
    <property type="project" value="UniProtKB-ARBA"/>
</dbReference>
<evidence type="ECO:0000256" key="20">
    <source>
        <dbReference type="RuleBase" id="RU367134"/>
    </source>
</evidence>
<sequence length="399" mass="45766">MVDEVGSEKQPRRNSLHQRNMLLSMRLNSVPGRESFGATSKNVGGAQSGTIRKPWRVTLSRGNNSARLNTKIPSPVKQKNAQVVGGKPVVDMAEYRQGSKIPSPTRMKGNKYHSPVKAESIKTSNIQKSIAPYQSLSLDDFDIGKKLGKGKFGKVYCVRHRRTGFICALKAMNKKEIVQYNVQKQFRREVEIQSSLKHPNLTRLYGYFHDDKRVYLLMEYLVNGELYKHLRANGPFNDILSSHYVYQTADALDYMHERHILHRDIKPENILLGFQNTIKLTDFGWSVTNTEGVKRKTLCGTLDYLSPELIKSKEYDEKIDVWALGVLAYELLVGTPPFEENSKELTKKRITRRDLVFPAHVSIDARDLISRLLEYEPTSRISLKDVKSHPWIVKNCPYW</sequence>
<dbReference type="InterPro" id="IPR000719">
    <property type="entry name" value="Prot_kinase_dom"/>
</dbReference>
<dbReference type="GO" id="GO:0044779">
    <property type="term" value="P:meiotic spindle checkpoint signaling"/>
    <property type="evidence" value="ECO:0007669"/>
    <property type="project" value="UniProtKB-ARBA"/>
</dbReference>
<dbReference type="GO" id="GO:0004674">
    <property type="term" value="F:protein serine/threonine kinase activity"/>
    <property type="evidence" value="ECO:0007669"/>
    <property type="project" value="UniProtKB-KW"/>
</dbReference>
<dbReference type="SMART" id="SM00220">
    <property type="entry name" value="S_TKc"/>
    <property type="match status" value="1"/>
</dbReference>
<keyword evidence="9" id="KW-0159">Chromosome partition</keyword>
<dbReference type="Gene3D" id="1.10.510.10">
    <property type="entry name" value="Transferase(Phosphotransferase) domain 1"/>
    <property type="match status" value="1"/>
</dbReference>
<evidence type="ECO:0000256" key="7">
    <source>
        <dbReference type="ARBA" id="ARBA00022741"/>
    </source>
</evidence>
<evidence type="ECO:0000256" key="8">
    <source>
        <dbReference type="ARBA" id="ARBA00022777"/>
    </source>
</evidence>
<evidence type="ECO:0000256" key="4">
    <source>
        <dbReference type="ARBA" id="ARBA00022454"/>
    </source>
</evidence>
<evidence type="ECO:0000256" key="1">
    <source>
        <dbReference type="ARBA" id="ARBA00004629"/>
    </source>
</evidence>
<evidence type="ECO:0000259" key="21">
    <source>
        <dbReference type="PROSITE" id="PS50011"/>
    </source>
</evidence>
<dbReference type="GO" id="GO:0008608">
    <property type="term" value="P:attachment of spindle microtubules to kinetochore"/>
    <property type="evidence" value="ECO:0007669"/>
    <property type="project" value="UniProtKB-ARBA"/>
</dbReference>
<dbReference type="SUPFAM" id="SSF56112">
    <property type="entry name" value="Protein kinase-like (PK-like)"/>
    <property type="match status" value="1"/>
</dbReference>
<gene>
    <name evidence="22" type="ORF">LAFE_0C04412G</name>
</gene>
<evidence type="ECO:0000256" key="16">
    <source>
        <dbReference type="PIRSR" id="PIRSR630616-2"/>
    </source>
</evidence>
<evidence type="ECO:0000256" key="6">
    <source>
        <dbReference type="ARBA" id="ARBA00022679"/>
    </source>
</evidence>
<dbReference type="GO" id="GO:0090266">
    <property type="term" value="P:regulation of mitotic cell cycle spindle assembly checkpoint"/>
    <property type="evidence" value="ECO:0007669"/>
    <property type="project" value="UniProtKB-ARBA"/>
</dbReference>
<dbReference type="InterPro" id="IPR017441">
    <property type="entry name" value="Protein_kinase_ATP_BS"/>
</dbReference>
<dbReference type="GO" id="GO:0032133">
    <property type="term" value="C:chromosome passenger complex"/>
    <property type="evidence" value="ECO:0007669"/>
    <property type="project" value="UniProtKB-ARBA"/>
</dbReference>
<evidence type="ECO:0000256" key="12">
    <source>
        <dbReference type="ARBA" id="ARBA00023328"/>
    </source>
</evidence>
<evidence type="ECO:0000313" key="23">
    <source>
        <dbReference type="Proteomes" id="UP000190831"/>
    </source>
</evidence>
<dbReference type="GO" id="GO:0005524">
    <property type="term" value="F:ATP binding"/>
    <property type="evidence" value="ECO:0007669"/>
    <property type="project" value="UniProtKB-UniRule"/>
</dbReference>
<evidence type="ECO:0000256" key="18">
    <source>
        <dbReference type="PROSITE-ProRule" id="PRU10141"/>
    </source>
</evidence>
<comment type="catalytic activity">
    <reaction evidence="13 20">
        <text>L-threonyl-[protein] + ATP = O-phospho-L-threonyl-[protein] + ADP + H(+)</text>
        <dbReference type="Rhea" id="RHEA:46608"/>
        <dbReference type="Rhea" id="RHEA-COMP:11060"/>
        <dbReference type="Rhea" id="RHEA-COMP:11605"/>
        <dbReference type="ChEBI" id="CHEBI:15378"/>
        <dbReference type="ChEBI" id="CHEBI:30013"/>
        <dbReference type="ChEBI" id="CHEBI:30616"/>
        <dbReference type="ChEBI" id="CHEBI:61977"/>
        <dbReference type="ChEBI" id="CHEBI:456216"/>
        <dbReference type="EC" id="2.7.11.1"/>
    </reaction>
</comment>
<evidence type="ECO:0000256" key="3">
    <source>
        <dbReference type="ARBA" id="ARBA00021157"/>
    </source>
</evidence>
<feature type="cross-link" description="Glycyl lysine isopeptide (Lys-Gly) (interchain with G-Cter in SUMO2)" evidence="17">
    <location>
        <position position="266"/>
    </location>
</feature>
<evidence type="ECO:0000256" key="5">
    <source>
        <dbReference type="ARBA" id="ARBA00022527"/>
    </source>
</evidence>
<dbReference type="InterPro" id="IPR011009">
    <property type="entry name" value="Kinase-like_dom_sf"/>
</dbReference>
<dbReference type="PROSITE" id="PS00107">
    <property type="entry name" value="PROTEIN_KINASE_ATP"/>
    <property type="match status" value="1"/>
</dbReference>
<dbReference type="InterPro" id="IPR030616">
    <property type="entry name" value="Aur-like"/>
</dbReference>
<dbReference type="Proteomes" id="UP000190831">
    <property type="component" value="Chromosome C"/>
</dbReference>
<comment type="subcellular location">
    <subcellularLocation>
        <location evidence="1">Chromosome</location>
        <location evidence="1">Centromere</location>
        <location evidence="1">Kinetochore</location>
    </subcellularLocation>
</comment>
<keyword evidence="23" id="KW-1185">Reference proteome</keyword>
<dbReference type="OMA" id="ESRFPEW"/>
<evidence type="ECO:0000256" key="15">
    <source>
        <dbReference type="PIRSR" id="PIRSR630616-1"/>
    </source>
</evidence>
<dbReference type="GO" id="GO:0072479">
    <property type="term" value="P:response to mitotic cell cycle spindle assembly checkpoint signaling"/>
    <property type="evidence" value="ECO:0007669"/>
    <property type="project" value="UniProtKB-ARBA"/>
</dbReference>
<feature type="binding site" evidence="16">
    <location>
        <position position="282"/>
    </location>
    <ligand>
        <name>ATP</name>
        <dbReference type="ChEBI" id="CHEBI:30616"/>
    </ligand>
</feature>
<dbReference type="GO" id="GO:0045143">
    <property type="term" value="P:homologous chromosome segregation"/>
    <property type="evidence" value="ECO:0007669"/>
    <property type="project" value="UniProtKB-ARBA"/>
</dbReference>
<keyword evidence="5 19" id="KW-0723">Serine/threonine-protein kinase</keyword>
<dbReference type="FunFam" id="3.30.200.20:FF:000042">
    <property type="entry name" value="Aurora kinase A"/>
    <property type="match status" value="1"/>
</dbReference>
<dbReference type="EMBL" id="LT598485">
    <property type="protein sequence ID" value="SCW00448.1"/>
    <property type="molecule type" value="Genomic_DNA"/>
</dbReference>
<feature type="binding site" evidence="16">
    <location>
        <begin position="268"/>
        <end position="269"/>
    </location>
    <ligand>
        <name>ATP</name>
        <dbReference type="ChEBI" id="CHEBI:30616"/>
    </ligand>
</feature>
<keyword evidence="4" id="KW-0158">Chromosome</keyword>
<evidence type="ECO:0000256" key="10">
    <source>
        <dbReference type="ARBA" id="ARBA00022838"/>
    </source>
</evidence>
<dbReference type="FunFam" id="1.10.510.10:FF:000235">
    <property type="entry name" value="Serine/threonine-protein kinase ark1"/>
    <property type="match status" value="1"/>
</dbReference>
<dbReference type="PROSITE" id="PS50011">
    <property type="entry name" value="PROTEIN_KINASE_DOM"/>
    <property type="match status" value="1"/>
</dbReference>
<proteinExistence type="inferred from homology"/>
<comment type="similarity">
    <text evidence="20">Belongs to the protein kinase superfamily. Ser/Thr protein kinase family. Aurora subfamily.</text>
</comment>
<evidence type="ECO:0000256" key="17">
    <source>
        <dbReference type="PIRSR" id="PIRSR630616-3"/>
    </source>
</evidence>
<name>A0A1G4M9S1_LACFM</name>
<dbReference type="GO" id="GO:0032465">
    <property type="term" value="P:regulation of cytokinesis"/>
    <property type="evidence" value="ECO:0007669"/>
    <property type="project" value="UniProtKB-ARBA"/>
</dbReference>
<dbReference type="GO" id="GO:1902115">
    <property type="term" value="P:regulation of organelle assembly"/>
    <property type="evidence" value="ECO:0007669"/>
    <property type="project" value="UniProtKB-ARBA"/>
</dbReference>
<evidence type="ECO:0000256" key="11">
    <source>
        <dbReference type="ARBA" id="ARBA00022840"/>
    </source>
</evidence>
<keyword evidence="10" id="KW-0995">Kinetochore</keyword>
<organism evidence="22 23">
    <name type="scientific">Lachancea fermentati</name>
    <name type="common">Zygosaccharomyces fermentati</name>
    <dbReference type="NCBI Taxonomy" id="4955"/>
    <lineage>
        <taxon>Eukaryota</taxon>
        <taxon>Fungi</taxon>
        <taxon>Dikarya</taxon>
        <taxon>Ascomycota</taxon>
        <taxon>Saccharomycotina</taxon>
        <taxon>Saccharomycetes</taxon>
        <taxon>Saccharomycetales</taxon>
        <taxon>Saccharomycetaceae</taxon>
        <taxon>Lachancea</taxon>
    </lineage>
</organism>
<feature type="active site" description="Proton acceptor" evidence="15">
    <location>
        <position position="264"/>
    </location>
</feature>
<dbReference type="OrthoDB" id="377346at2759"/>
<feature type="domain" description="Protein kinase" evidence="21">
    <location>
        <begin position="141"/>
        <end position="392"/>
    </location>
</feature>
<keyword evidence="11 16" id="KW-0067">ATP-binding</keyword>
<dbReference type="CDD" id="cd14007">
    <property type="entry name" value="STKc_Aurora"/>
    <property type="match status" value="1"/>
</dbReference>
<feature type="binding site" evidence="16 18">
    <location>
        <position position="170"/>
    </location>
    <ligand>
        <name>ATP</name>
        <dbReference type="ChEBI" id="CHEBI:30616"/>
    </ligand>
</feature>
<dbReference type="Pfam" id="PF00069">
    <property type="entry name" value="Pkinase"/>
    <property type="match status" value="1"/>
</dbReference>
<reference evidence="22 23" key="1">
    <citation type="submission" date="2016-03" db="EMBL/GenBank/DDBJ databases">
        <authorList>
            <person name="Devillers H."/>
        </authorList>
    </citation>
    <scope>NUCLEOTIDE SEQUENCE [LARGE SCALE GENOMIC DNA]</scope>
    <source>
        <strain evidence="22">CBS 6772</strain>
    </source>
</reference>
<feature type="binding site" evidence="16">
    <location>
        <position position="151"/>
    </location>
    <ligand>
        <name>ATP</name>
        <dbReference type="ChEBI" id="CHEBI:30616"/>
    </ligand>
</feature>
<dbReference type="GO" id="GO:0000776">
    <property type="term" value="C:kinetochore"/>
    <property type="evidence" value="ECO:0007669"/>
    <property type="project" value="UniProtKB-KW"/>
</dbReference>
<dbReference type="STRING" id="4955.A0A1G4M9S1"/>
<evidence type="ECO:0000256" key="2">
    <source>
        <dbReference type="ARBA" id="ARBA00012513"/>
    </source>
</evidence>
<evidence type="ECO:0000313" key="22">
    <source>
        <dbReference type="EMBL" id="SCW00448.1"/>
    </source>
</evidence>
<keyword evidence="12" id="KW-0137">Centromere</keyword>
<evidence type="ECO:0000256" key="9">
    <source>
        <dbReference type="ARBA" id="ARBA00022829"/>
    </source>
</evidence>
<dbReference type="GO" id="GO:0000819">
    <property type="term" value="P:sister chromatid segregation"/>
    <property type="evidence" value="ECO:0007669"/>
    <property type="project" value="UniProtKB-ARBA"/>
</dbReference>
<evidence type="ECO:0000256" key="19">
    <source>
        <dbReference type="RuleBase" id="RU000304"/>
    </source>
</evidence>
<keyword evidence="7 16" id="KW-0547">Nucleotide-binding</keyword>
<keyword evidence="6 20" id="KW-0808">Transferase</keyword>
<dbReference type="PANTHER" id="PTHR24350">
    <property type="entry name" value="SERINE/THREONINE-PROTEIN KINASE IAL-RELATED"/>
    <property type="match status" value="1"/>
</dbReference>
<dbReference type="PROSITE" id="PS00108">
    <property type="entry name" value="PROTEIN_KINASE_ST"/>
    <property type="match status" value="1"/>
</dbReference>
<evidence type="ECO:0000256" key="13">
    <source>
        <dbReference type="ARBA" id="ARBA00047899"/>
    </source>
</evidence>
<accession>A0A1G4M9S1</accession>
<dbReference type="AlphaFoldDB" id="A0A1G4M9S1"/>